<dbReference type="eggNOG" id="COG0438">
    <property type="taxonomic scope" value="Bacteria"/>
</dbReference>
<dbReference type="CDD" id="cd03801">
    <property type="entry name" value="GT4_PimA-like"/>
    <property type="match status" value="1"/>
</dbReference>
<dbReference type="Pfam" id="PF13692">
    <property type="entry name" value="Glyco_trans_1_4"/>
    <property type="match status" value="1"/>
</dbReference>
<dbReference type="AlphaFoldDB" id="S6AK71"/>
<dbReference type="HOGENOM" id="CLU_009583_2_5_4"/>
<proteinExistence type="predicted"/>
<evidence type="ECO:0000313" key="2">
    <source>
        <dbReference type="EMBL" id="BAN36761.1"/>
    </source>
</evidence>
<evidence type="ECO:0000259" key="1">
    <source>
        <dbReference type="Pfam" id="PF13439"/>
    </source>
</evidence>
<dbReference type="OrthoDB" id="267270at2"/>
<accession>S6AK71</accession>
<sequence length="371" mass="40870">MRIQDLKIALIGPLPPPSGGMANQTRQLAGLLAQEGIGVELVQVNAPYRPRWIGQIKGLRAVFRLLPYFIHLWRASSRADLFHIMANSGWSWHLFAAPAIWIAKIKKIPVVVNYRGGEAESFLTRALRWVKPSLERTDILIVPSGFLQEVFGRFGFTTTIVPNVINLTRFSPRMPSSNSAQWPHILVARNLEPIYDNTSALRAFRIVKDRLPSARMTIAGSGPERAALEGLARVLNIDTAVHFTGRVENEHMPELYRSADVMINPSLADNMPISVLEALASGVPIVSTNVGGVPFLVEDGRTALLIPPGDPQAMAQALIQVLTTPDLARRLSEAGLASVQQYTWQCVRERLFGVYAQLCTIETAQTSAESP</sequence>
<evidence type="ECO:0000313" key="3">
    <source>
        <dbReference type="Proteomes" id="UP000015559"/>
    </source>
</evidence>
<reference evidence="2 3" key="1">
    <citation type="journal article" date="2012" name="Appl. Environ. Microbiol.">
        <title>Draft genome sequence of a psychrotolerant sulfur-oxidizing bacterium, Sulfuricella denitrificans skB26, and proteomic insights into cold adaptation.</title>
        <authorList>
            <person name="Watanabe T."/>
            <person name="Kojima H."/>
            <person name="Fukui M."/>
        </authorList>
    </citation>
    <scope>NUCLEOTIDE SEQUENCE [LARGE SCALE GENOMIC DNA]</scope>
    <source>
        <strain evidence="3">skB26</strain>
    </source>
</reference>
<dbReference type="InterPro" id="IPR050194">
    <property type="entry name" value="Glycosyltransferase_grp1"/>
</dbReference>
<dbReference type="GO" id="GO:0016757">
    <property type="term" value="F:glycosyltransferase activity"/>
    <property type="evidence" value="ECO:0007669"/>
    <property type="project" value="TreeGrafter"/>
</dbReference>
<keyword evidence="2" id="KW-0808">Transferase</keyword>
<dbReference type="Pfam" id="PF13439">
    <property type="entry name" value="Glyco_transf_4"/>
    <property type="match status" value="1"/>
</dbReference>
<dbReference type="KEGG" id="sdr:SCD_n02962"/>
<dbReference type="PANTHER" id="PTHR45947:SF3">
    <property type="entry name" value="SULFOQUINOVOSYL TRANSFERASE SQD2"/>
    <property type="match status" value="1"/>
</dbReference>
<keyword evidence="3" id="KW-1185">Reference proteome</keyword>
<gene>
    <name evidence="2" type="ORF">SCD_n02962</name>
</gene>
<organism evidence="2 3">
    <name type="scientific">Sulfuricella denitrificans (strain DSM 22764 / NBRC 105220 / skB26)</name>
    <dbReference type="NCBI Taxonomy" id="1163617"/>
    <lineage>
        <taxon>Bacteria</taxon>
        <taxon>Pseudomonadati</taxon>
        <taxon>Pseudomonadota</taxon>
        <taxon>Betaproteobacteria</taxon>
        <taxon>Nitrosomonadales</taxon>
        <taxon>Sulfuricellaceae</taxon>
        <taxon>Sulfuricella</taxon>
    </lineage>
</organism>
<dbReference type="Gene3D" id="3.40.50.2000">
    <property type="entry name" value="Glycogen Phosphorylase B"/>
    <property type="match status" value="2"/>
</dbReference>
<feature type="domain" description="Glycosyltransferase subfamily 4-like N-terminal" evidence="1">
    <location>
        <begin position="19"/>
        <end position="169"/>
    </location>
</feature>
<dbReference type="InterPro" id="IPR028098">
    <property type="entry name" value="Glyco_trans_4-like_N"/>
</dbReference>
<name>S6AK71_SULDS</name>
<dbReference type="STRING" id="1163617.SCD_n02962"/>
<dbReference type="Proteomes" id="UP000015559">
    <property type="component" value="Chromosome"/>
</dbReference>
<dbReference type="EMBL" id="AP013066">
    <property type="protein sequence ID" value="BAN36761.1"/>
    <property type="molecule type" value="Genomic_DNA"/>
</dbReference>
<dbReference type="PANTHER" id="PTHR45947">
    <property type="entry name" value="SULFOQUINOVOSYL TRANSFERASE SQD2"/>
    <property type="match status" value="1"/>
</dbReference>
<protein>
    <submittedName>
        <fullName evidence="2">Group 1 glycosyl transferase</fullName>
    </submittedName>
</protein>
<dbReference type="SUPFAM" id="SSF53756">
    <property type="entry name" value="UDP-Glycosyltransferase/glycogen phosphorylase"/>
    <property type="match status" value="1"/>
</dbReference>